<accession>A0A382JB89</accession>
<dbReference type="AlphaFoldDB" id="A0A382JB89"/>
<proteinExistence type="predicted"/>
<protein>
    <submittedName>
        <fullName evidence="1">Uncharacterized protein</fullName>
    </submittedName>
</protein>
<sequence length="99" mass="11382">MLRLFKLEVTTCFQQGARAKMPLVLDYDSTMKLYERCGEKKIVMARIGYSDQDQIQGIVRGAARFAEDHSIDSLPMGIFSTVGHYILQQLPRYLDARHE</sequence>
<feature type="non-terminal residue" evidence="1">
    <location>
        <position position="99"/>
    </location>
</feature>
<name>A0A382JB89_9ZZZZ</name>
<organism evidence="1">
    <name type="scientific">marine metagenome</name>
    <dbReference type="NCBI Taxonomy" id="408172"/>
    <lineage>
        <taxon>unclassified sequences</taxon>
        <taxon>metagenomes</taxon>
        <taxon>ecological metagenomes</taxon>
    </lineage>
</organism>
<gene>
    <name evidence="1" type="ORF">METZ01_LOCUS262348</name>
</gene>
<evidence type="ECO:0000313" key="1">
    <source>
        <dbReference type="EMBL" id="SVC09494.1"/>
    </source>
</evidence>
<dbReference type="EMBL" id="UINC01073252">
    <property type="protein sequence ID" value="SVC09494.1"/>
    <property type="molecule type" value="Genomic_DNA"/>
</dbReference>
<reference evidence="1" key="1">
    <citation type="submission" date="2018-05" db="EMBL/GenBank/DDBJ databases">
        <authorList>
            <person name="Lanie J.A."/>
            <person name="Ng W.-L."/>
            <person name="Kazmierczak K.M."/>
            <person name="Andrzejewski T.M."/>
            <person name="Davidsen T.M."/>
            <person name="Wayne K.J."/>
            <person name="Tettelin H."/>
            <person name="Glass J.I."/>
            <person name="Rusch D."/>
            <person name="Podicherti R."/>
            <person name="Tsui H.-C.T."/>
            <person name="Winkler M.E."/>
        </authorList>
    </citation>
    <scope>NUCLEOTIDE SEQUENCE</scope>
</reference>